<dbReference type="InParanoid" id="A0A1X7VB74"/>
<name>A0A1X7VB74_AMPQE</name>
<accession>A0A1X7VB74</accession>
<dbReference type="EnsemblMetazoa" id="Aqu2.1.36994_001">
    <property type="protein sequence ID" value="Aqu2.1.36994_001"/>
    <property type="gene ID" value="Aqu2.1.36994"/>
</dbReference>
<sequence length="141" mass="16334">MLNVSRVPKKSYPTSKIKVILSHTIVKSVPMKHYACHFLLLNHHKAMSLVTLFMLSKNFYNQERLVHIHDKTFPDFPLSLYSLSLLNAPPIKSKHSFIIPPTADLYRIQDHFLYNTGSLLNCDKRVFLQCFSQDQETCPDS</sequence>
<dbReference type="AlphaFoldDB" id="A0A1X7VB74"/>
<protein>
    <submittedName>
        <fullName evidence="1">Uncharacterized protein</fullName>
    </submittedName>
</protein>
<organism evidence="1">
    <name type="scientific">Amphimedon queenslandica</name>
    <name type="common">Sponge</name>
    <dbReference type="NCBI Taxonomy" id="400682"/>
    <lineage>
        <taxon>Eukaryota</taxon>
        <taxon>Metazoa</taxon>
        <taxon>Porifera</taxon>
        <taxon>Demospongiae</taxon>
        <taxon>Heteroscleromorpha</taxon>
        <taxon>Haplosclerida</taxon>
        <taxon>Niphatidae</taxon>
        <taxon>Amphimedon</taxon>
    </lineage>
</organism>
<evidence type="ECO:0000313" key="1">
    <source>
        <dbReference type="EnsemblMetazoa" id="Aqu2.1.36994_001"/>
    </source>
</evidence>
<proteinExistence type="predicted"/>
<reference evidence="1" key="1">
    <citation type="submission" date="2017-05" db="UniProtKB">
        <authorList>
            <consortium name="EnsemblMetazoa"/>
        </authorList>
    </citation>
    <scope>IDENTIFICATION</scope>
</reference>